<feature type="compositionally biased region" description="Low complexity" evidence="2">
    <location>
        <begin position="1"/>
        <end position="17"/>
    </location>
</feature>
<name>A0A9P8PWF4_9ASCO</name>
<evidence type="ECO:0008006" key="5">
    <source>
        <dbReference type="Google" id="ProtNLM"/>
    </source>
</evidence>
<dbReference type="Pfam" id="PF08700">
    <property type="entry name" value="VPS51_Exo84_N"/>
    <property type="match status" value="1"/>
</dbReference>
<gene>
    <name evidence="3" type="ORF">WICMUC_001526</name>
</gene>
<feature type="coiled-coil region" evidence="1">
    <location>
        <begin position="217"/>
        <end position="251"/>
    </location>
</feature>
<keyword evidence="1" id="KW-0175">Coiled coil</keyword>
<evidence type="ECO:0000313" key="4">
    <source>
        <dbReference type="Proteomes" id="UP000769528"/>
    </source>
</evidence>
<organism evidence="3 4">
    <name type="scientific">Wickerhamomyces mucosus</name>
    <dbReference type="NCBI Taxonomy" id="1378264"/>
    <lineage>
        <taxon>Eukaryota</taxon>
        <taxon>Fungi</taxon>
        <taxon>Dikarya</taxon>
        <taxon>Ascomycota</taxon>
        <taxon>Saccharomycotina</taxon>
        <taxon>Saccharomycetes</taxon>
        <taxon>Phaffomycetales</taxon>
        <taxon>Wickerhamomycetaceae</taxon>
        <taxon>Wickerhamomyces</taxon>
    </lineage>
</organism>
<sequence length="268" mass="31195">MSEISSSPSQSKSGLPSDQISFKKPIKIKNELNSQRRNALKEFYKLQQEEKQLNQKSQTDENNDNNDDNSDDELENEVLQDKPVKEIDIINSDFKDILIHTNRLSSSINLINSSIKNIIYNNYYELIKLNDFLKDLNDLDLTNLKNVKKQENKGILELFKGLTTEDTDANDDNEPQQSSNFKEIMEEIEKLDKVDFLTNDDDFNDDNLKLSNNLLNINSQKESNDELENFKSNLKEKLDTVIEELKDKEDKIILFNQLQEIKTQLNLK</sequence>
<proteinExistence type="predicted"/>
<feature type="compositionally biased region" description="Acidic residues" evidence="2">
    <location>
        <begin position="61"/>
        <end position="78"/>
    </location>
</feature>
<protein>
    <recommendedName>
        <fullName evidence="5">Vacuolar protein sorting-associated protein 51 homolog</fullName>
    </recommendedName>
</protein>
<keyword evidence="4" id="KW-1185">Reference proteome</keyword>
<dbReference type="EMBL" id="JAEUBF010000443">
    <property type="protein sequence ID" value="KAH3678509.1"/>
    <property type="molecule type" value="Genomic_DNA"/>
</dbReference>
<accession>A0A9P8PWF4</accession>
<evidence type="ECO:0000256" key="2">
    <source>
        <dbReference type="SAM" id="MobiDB-lite"/>
    </source>
</evidence>
<dbReference type="Proteomes" id="UP000769528">
    <property type="component" value="Unassembled WGS sequence"/>
</dbReference>
<evidence type="ECO:0000256" key="1">
    <source>
        <dbReference type="SAM" id="Coils"/>
    </source>
</evidence>
<feature type="compositionally biased region" description="Basic and acidic residues" evidence="2">
    <location>
        <begin position="39"/>
        <end position="53"/>
    </location>
</feature>
<dbReference type="AlphaFoldDB" id="A0A9P8PWF4"/>
<reference evidence="3" key="1">
    <citation type="journal article" date="2021" name="Open Biol.">
        <title>Shared evolutionary footprints suggest mitochondrial oxidative damage underlies multiple complex I losses in fungi.</title>
        <authorList>
            <person name="Schikora-Tamarit M.A."/>
            <person name="Marcet-Houben M."/>
            <person name="Nosek J."/>
            <person name="Gabaldon T."/>
        </authorList>
    </citation>
    <scope>NUCLEOTIDE SEQUENCE</scope>
    <source>
        <strain evidence="3">CBS6341</strain>
    </source>
</reference>
<comment type="caution">
    <text evidence="3">The sequence shown here is derived from an EMBL/GenBank/DDBJ whole genome shotgun (WGS) entry which is preliminary data.</text>
</comment>
<feature type="region of interest" description="Disordered" evidence="2">
    <location>
        <begin position="1"/>
        <end position="78"/>
    </location>
</feature>
<reference evidence="3" key="2">
    <citation type="submission" date="2021-01" db="EMBL/GenBank/DDBJ databases">
        <authorList>
            <person name="Schikora-Tamarit M.A."/>
        </authorList>
    </citation>
    <scope>NUCLEOTIDE SEQUENCE</scope>
    <source>
        <strain evidence="3">CBS6341</strain>
    </source>
</reference>
<evidence type="ECO:0000313" key="3">
    <source>
        <dbReference type="EMBL" id="KAH3678509.1"/>
    </source>
</evidence>